<protein>
    <submittedName>
        <fullName evidence="3">(diamondback moth) hypothetical protein</fullName>
    </submittedName>
</protein>
<sequence length="886" mass="99126">MFPTAAGSEDISQVTSLSENTNSSSSDERGAAATTQTTKQASKEITANMLLKEMVFCIALALTTYAALHNSPSKVSKHPQAVRFFSDDSEVSDWYSGQLTEALEAINKADLSLVMYYAPWDAECQYVRGEIEKAAQVLSDRVHFSAINCWDPGSECRVLHNKIPSWPIIMAYTVTFKGVIYKGPRDAQSIINFMELLMRPLKRISSTDDLVNLLSVCDAVAVGFTPLLASSHDYAVWYNVALRLGEAGGRGACAGVVTSRALAAQLGAGEPPAASLLLWNRTVEYTGAWNETALFDWIAEHFAPPVARVSPPWRKGFNFQPYADGNPLLMLFTPLNALYEQIPNYSLLREVAMEYYNCKDDSNQWVSELLNLQRVQRLRYQQRDIRKFCQEHTPYKIPPKPPKVQKKAIISRNNKYPWNNTTQNNHKTSVFNFLLKRGLAISKMMDNSESSDGYVNMWGLFDKCSASVFPAEKNFYEDYKCEVYEELSDPDEEIVNKKLPGTSMLPTEDDNLSAENLIEENIKHYCRVMDFAYKISPPIMPSSEPSGNVTSIEGLGCEQNFTLYMVALDSVRNHHFAESLGIDIRNKEDMTAVVILDSKHESQYVLSESYNEKSLKDFISNFVAQKLKRTLRSSVPDAVHTHYYGSGRQGGAEGDGVEVIDLTTRTFRRIVRTPGQLTIVLLCNGGCPARWSGAAAAAARLLTACGLTARAARLDAPRHDLPWPYTVDTLPAVIVFPPHTGAEPESRALPPGSRVREGSIVALALNTLRTPHNARVRVALCQRTKASAGKKACLRNVRDHITSVIGRNLKYWRRAQTYKLRDAISKRLEVLHQVHFHLSLLHTSDLYDNNHRLDKLLNSLTSLAKHWDIDVSLLNTKSIKKKTVLS</sequence>
<comment type="caution">
    <text evidence="3">The sequence shown here is derived from an EMBL/GenBank/DDBJ whole genome shotgun (WGS) entry which is preliminary data.</text>
</comment>
<dbReference type="InterPro" id="IPR036249">
    <property type="entry name" value="Thioredoxin-like_sf"/>
</dbReference>
<dbReference type="Proteomes" id="UP000653454">
    <property type="component" value="Unassembled WGS sequence"/>
</dbReference>
<gene>
    <name evidence="3" type="ORF">PLXY2_LOCUS11561</name>
</gene>
<dbReference type="InterPro" id="IPR013766">
    <property type="entry name" value="Thioredoxin_domain"/>
</dbReference>
<evidence type="ECO:0000313" key="4">
    <source>
        <dbReference type="Proteomes" id="UP000653454"/>
    </source>
</evidence>
<dbReference type="InterPro" id="IPR052792">
    <property type="entry name" value="Thioredoxin_dom-contain_11"/>
</dbReference>
<dbReference type="EMBL" id="CAJHNJ030000060">
    <property type="protein sequence ID" value="CAG9133364.1"/>
    <property type="molecule type" value="Genomic_DNA"/>
</dbReference>
<dbReference type="Pfam" id="PF00085">
    <property type="entry name" value="Thioredoxin"/>
    <property type="match status" value="1"/>
</dbReference>
<dbReference type="PANTHER" id="PTHR46497:SF1">
    <property type="entry name" value="THIOREDOXIN DOMAIN-CONTAINING PROTEIN 11"/>
    <property type="match status" value="1"/>
</dbReference>
<evidence type="ECO:0000256" key="1">
    <source>
        <dbReference type="SAM" id="MobiDB-lite"/>
    </source>
</evidence>
<feature type="domain" description="Thioredoxin" evidence="2">
    <location>
        <begin position="104"/>
        <end position="195"/>
    </location>
</feature>
<feature type="compositionally biased region" description="Low complexity" evidence="1">
    <location>
        <begin position="15"/>
        <end position="38"/>
    </location>
</feature>
<evidence type="ECO:0000259" key="2">
    <source>
        <dbReference type="Pfam" id="PF00085"/>
    </source>
</evidence>
<reference evidence="3" key="1">
    <citation type="submission" date="2020-11" db="EMBL/GenBank/DDBJ databases">
        <authorList>
            <person name="Whiteford S."/>
        </authorList>
    </citation>
    <scope>NUCLEOTIDE SEQUENCE</scope>
</reference>
<dbReference type="AlphaFoldDB" id="A0A8S4G0C0"/>
<dbReference type="SUPFAM" id="SSF52833">
    <property type="entry name" value="Thioredoxin-like"/>
    <property type="match status" value="1"/>
</dbReference>
<feature type="region of interest" description="Disordered" evidence="1">
    <location>
        <begin position="1"/>
        <end position="38"/>
    </location>
</feature>
<proteinExistence type="predicted"/>
<organism evidence="3 4">
    <name type="scientific">Plutella xylostella</name>
    <name type="common">Diamondback moth</name>
    <name type="synonym">Plutella maculipennis</name>
    <dbReference type="NCBI Taxonomy" id="51655"/>
    <lineage>
        <taxon>Eukaryota</taxon>
        <taxon>Metazoa</taxon>
        <taxon>Ecdysozoa</taxon>
        <taxon>Arthropoda</taxon>
        <taxon>Hexapoda</taxon>
        <taxon>Insecta</taxon>
        <taxon>Pterygota</taxon>
        <taxon>Neoptera</taxon>
        <taxon>Endopterygota</taxon>
        <taxon>Lepidoptera</taxon>
        <taxon>Glossata</taxon>
        <taxon>Ditrysia</taxon>
        <taxon>Yponomeutoidea</taxon>
        <taxon>Plutellidae</taxon>
        <taxon>Plutella</taxon>
    </lineage>
</organism>
<keyword evidence="4" id="KW-1185">Reference proteome</keyword>
<dbReference type="PANTHER" id="PTHR46497">
    <property type="entry name" value="THIOREDOXIN DOMAIN-CONTAINING PROTEIN 11"/>
    <property type="match status" value="1"/>
</dbReference>
<name>A0A8S4G0C0_PLUXY</name>
<accession>A0A8S4G0C0</accession>
<dbReference type="Gene3D" id="3.40.30.10">
    <property type="entry name" value="Glutaredoxin"/>
    <property type="match status" value="2"/>
</dbReference>
<evidence type="ECO:0000313" key="3">
    <source>
        <dbReference type="EMBL" id="CAG9133364.1"/>
    </source>
</evidence>